<evidence type="ECO:0000256" key="9">
    <source>
        <dbReference type="ARBA" id="ARBA00022701"/>
    </source>
</evidence>
<comment type="similarity">
    <text evidence="4">Belongs to the DASH complex ASK1 family.</text>
</comment>
<evidence type="ECO:0000256" key="2">
    <source>
        <dbReference type="ARBA" id="ARBA00004186"/>
    </source>
</evidence>
<protein>
    <recommendedName>
        <fullName evidence="5">DASH complex subunit ASK1</fullName>
    </recommendedName>
</protein>
<dbReference type="GeneID" id="33572444"/>
<evidence type="ECO:0000256" key="8">
    <source>
        <dbReference type="ARBA" id="ARBA00022618"/>
    </source>
</evidence>
<evidence type="ECO:0000256" key="3">
    <source>
        <dbReference type="ARBA" id="ARBA00004629"/>
    </source>
</evidence>
<keyword evidence="10" id="KW-0498">Mitosis</keyword>
<keyword evidence="6" id="KW-0158">Chromosome</keyword>
<keyword evidence="18" id="KW-1185">Reference proteome</keyword>
<feature type="region of interest" description="Disordered" evidence="16">
    <location>
        <begin position="669"/>
        <end position="720"/>
    </location>
</feature>
<dbReference type="GO" id="GO:0042729">
    <property type="term" value="C:DASH complex"/>
    <property type="evidence" value="ECO:0007669"/>
    <property type="project" value="InterPro"/>
</dbReference>
<feature type="region of interest" description="Disordered" evidence="16">
    <location>
        <begin position="519"/>
        <end position="546"/>
    </location>
</feature>
<dbReference type="InterPro" id="IPR013964">
    <property type="entry name" value="DASH_Ask1"/>
</dbReference>
<evidence type="ECO:0000256" key="13">
    <source>
        <dbReference type="ARBA" id="ARBA00023242"/>
    </source>
</evidence>
<feature type="region of interest" description="Disordered" evidence="16">
    <location>
        <begin position="609"/>
        <end position="628"/>
    </location>
</feature>
<dbReference type="InParanoid" id="A0A1Y2GEB6"/>
<feature type="compositionally biased region" description="Basic and acidic residues" evidence="16">
    <location>
        <begin position="674"/>
        <end position="683"/>
    </location>
</feature>
<name>A0A1Y2GEB6_9FUNG</name>
<dbReference type="PANTHER" id="PTHR28200:SF1">
    <property type="entry name" value="DASH COMPLEX SUBUNIT ASK1"/>
    <property type="match status" value="1"/>
</dbReference>
<feature type="compositionally biased region" description="Polar residues" evidence="16">
    <location>
        <begin position="254"/>
        <end position="280"/>
    </location>
</feature>
<dbReference type="EMBL" id="MCFF01000051">
    <property type="protein sequence ID" value="ORZ05339.1"/>
    <property type="molecule type" value="Genomic_DNA"/>
</dbReference>
<dbReference type="STRING" id="64571.A0A1Y2GEB6"/>
<feature type="region of interest" description="Disordered" evidence="16">
    <location>
        <begin position="243"/>
        <end position="283"/>
    </location>
</feature>
<dbReference type="Pfam" id="PF08655">
    <property type="entry name" value="DASH_Ask1"/>
    <property type="match status" value="1"/>
</dbReference>
<feature type="compositionally biased region" description="Polar residues" evidence="16">
    <location>
        <begin position="685"/>
        <end position="709"/>
    </location>
</feature>
<evidence type="ECO:0000313" key="18">
    <source>
        <dbReference type="Proteomes" id="UP000193648"/>
    </source>
</evidence>
<keyword evidence="13" id="KW-0539">Nucleus</keyword>
<dbReference type="Proteomes" id="UP000193648">
    <property type="component" value="Unassembled WGS sequence"/>
</dbReference>
<dbReference type="RefSeq" id="XP_021877031.1">
    <property type="nucleotide sequence ID" value="XM_022030603.1"/>
</dbReference>
<keyword evidence="14" id="KW-0131">Cell cycle</keyword>
<feature type="compositionally biased region" description="Basic and acidic residues" evidence="16">
    <location>
        <begin position="112"/>
        <end position="130"/>
    </location>
</feature>
<dbReference type="AlphaFoldDB" id="A0A1Y2GEB6"/>
<feature type="region of interest" description="Disordered" evidence="16">
    <location>
        <begin position="191"/>
        <end position="222"/>
    </location>
</feature>
<evidence type="ECO:0000256" key="7">
    <source>
        <dbReference type="ARBA" id="ARBA00022490"/>
    </source>
</evidence>
<evidence type="ECO:0000256" key="15">
    <source>
        <dbReference type="ARBA" id="ARBA00023328"/>
    </source>
</evidence>
<keyword evidence="15" id="KW-0137">Centromere</keyword>
<evidence type="ECO:0000256" key="16">
    <source>
        <dbReference type="SAM" id="MobiDB-lite"/>
    </source>
</evidence>
<feature type="compositionally biased region" description="Polar residues" evidence="16">
    <location>
        <begin position="740"/>
        <end position="756"/>
    </location>
</feature>
<proteinExistence type="inferred from homology"/>
<feature type="region of interest" description="Disordered" evidence="16">
    <location>
        <begin position="423"/>
        <end position="467"/>
    </location>
</feature>
<sequence length="790" mass="85706">MMSFKPPSTQEVLDEIERLDQAITRTMQEIDESFSKSQMTVSTKIIPQVERYAESSRKTRDVTQYWHRFFQATLTPRKPIGRHRNRTAKEASNKQHSTIEAENSRVSQGAQERVDLPHTFDISNHDHDDVNQDETSTNRQRIDEIDLSSSRLSPGFLGSSSLGSMPSTPTPIRSNHKISRLQLGADARPSSGILWPQHENHNSSRTTPIRMTRQNERTAEEPASTIPAIIHSDRSMLLSTFNRAEPAPSKKQSDQSQANDTVLAPSKTQSNQTQIPATSSKDWESTEFNVDEDHQDVISSPTTLHTSIPGSKPAVTPHSAVAKSRVDRVQMKDGLGIPQPLLVNNDDDDDAAILEKYSEVAPSRDLGINGSKKRSRGEDFIEPLEDTVDAQSKNWASLTDKQRDNERLFVSPRKMANVKGFFAPSSRSQSNLSGAPHQEQESDNEERSHSPTHRSISQHQSQGDFVDEDPLLKALQTPPEIRKAMQRIKARDSFISKQPASSSSLSLLFSKASDVFTDKPSLVRSSSGTGSRQPSTSTSSAAQPASLLTTAPTSTTAAEGISASTISSDIGAAFLESFNSAFAATSNRRQTVATPIGSSKTQIRRDILGTGQSSGSSMGSSPPSFMTPSPLARLGRFSLVDSSRRSVHSIVPSPATQAAASAIASAAAATSSSSDKDQIDRSHRPTGQTSSGDESGFASNVLSSGSNVDSMPIPAFNGSNILEQEQDEDRLLLDMIAGSGEQQSFPETSFSSSQGFRTPASNRNPPPAPRLGYYSDTMTTQSSLGLNHDG</sequence>
<dbReference type="GO" id="GO:0008608">
    <property type="term" value="P:attachment of spindle microtubules to kinetochore"/>
    <property type="evidence" value="ECO:0007669"/>
    <property type="project" value="InterPro"/>
</dbReference>
<evidence type="ECO:0000256" key="10">
    <source>
        <dbReference type="ARBA" id="ARBA00022776"/>
    </source>
</evidence>
<evidence type="ECO:0000256" key="11">
    <source>
        <dbReference type="ARBA" id="ARBA00022838"/>
    </source>
</evidence>
<comment type="subcellular location">
    <subcellularLocation>
        <location evidence="3">Chromosome</location>
        <location evidence="3">Centromere</location>
        <location evidence="3">Kinetochore</location>
    </subcellularLocation>
    <subcellularLocation>
        <location evidence="2">Cytoplasm</location>
        <location evidence="2">Cytoskeleton</location>
        <location evidence="2">Spindle</location>
    </subcellularLocation>
    <subcellularLocation>
        <location evidence="1">Nucleus</location>
    </subcellularLocation>
</comment>
<keyword evidence="8" id="KW-0132">Cell division</keyword>
<evidence type="ECO:0000256" key="14">
    <source>
        <dbReference type="ARBA" id="ARBA00023306"/>
    </source>
</evidence>
<dbReference type="OrthoDB" id="5573898at2759"/>
<reference evidence="17 18" key="1">
    <citation type="submission" date="2016-07" db="EMBL/GenBank/DDBJ databases">
        <title>Pervasive Adenine N6-methylation of Active Genes in Fungi.</title>
        <authorList>
            <consortium name="DOE Joint Genome Institute"/>
            <person name="Mondo S.J."/>
            <person name="Dannebaum R.O."/>
            <person name="Kuo R.C."/>
            <person name="Labutti K."/>
            <person name="Haridas S."/>
            <person name="Kuo A."/>
            <person name="Salamov A."/>
            <person name="Ahrendt S.R."/>
            <person name="Lipzen A."/>
            <person name="Sullivan W."/>
            <person name="Andreopoulos W.B."/>
            <person name="Clum A."/>
            <person name="Lindquist E."/>
            <person name="Daum C."/>
            <person name="Ramamoorthy G.K."/>
            <person name="Gryganskyi A."/>
            <person name="Culley D."/>
            <person name="Magnuson J.K."/>
            <person name="James T.Y."/>
            <person name="O'Malley M.A."/>
            <person name="Stajich J.E."/>
            <person name="Spatafora J.W."/>
            <person name="Visel A."/>
            <person name="Grigoriev I.V."/>
        </authorList>
    </citation>
    <scope>NUCLEOTIDE SEQUENCE [LARGE SCALE GENOMIC DNA]</scope>
    <source>
        <strain evidence="17 18">NRRL 3116</strain>
    </source>
</reference>
<gene>
    <name evidence="17" type="ORF">BCR41DRAFT_425568</name>
</gene>
<feature type="region of interest" description="Disordered" evidence="16">
    <location>
        <begin position="76"/>
        <end position="141"/>
    </location>
</feature>
<keyword evidence="7" id="KW-0963">Cytoplasm</keyword>
<dbReference type="GO" id="GO:0044732">
    <property type="term" value="C:mitotic spindle pole body"/>
    <property type="evidence" value="ECO:0007669"/>
    <property type="project" value="TreeGrafter"/>
</dbReference>
<dbReference type="PANTHER" id="PTHR28200">
    <property type="entry name" value="DASH COMPLEX SUBUNIT ASK1"/>
    <property type="match status" value="1"/>
</dbReference>
<evidence type="ECO:0000256" key="12">
    <source>
        <dbReference type="ARBA" id="ARBA00023212"/>
    </source>
</evidence>
<feature type="region of interest" description="Disordered" evidence="16">
    <location>
        <begin position="364"/>
        <end position="385"/>
    </location>
</feature>
<comment type="caution">
    <text evidence="17">The sequence shown here is derived from an EMBL/GenBank/DDBJ whole genome shotgun (WGS) entry which is preliminary data.</text>
</comment>
<keyword evidence="12" id="KW-0206">Cytoskeleton</keyword>
<feature type="region of interest" description="Disordered" evidence="16">
    <location>
        <begin position="736"/>
        <end position="790"/>
    </location>
</feature>
<feature type="compositionally biased region" description="Polar residues" evidence="16">
    <location>
        <begin position="776"/>
        <end position="790"/>
    </location>
</feature>
<keyword evidence="9" id="KW-0493">Microtubule</keyword>
<keyword evidence="11" id="KW-0995">Kinetochore</keyword>
<organism evidence="17 18">
    <name type="scientific">Lobosporangium transversale</name>
    <dbReference type="NCBI Taxonomy" id="64571"/>
    <lineage>
        <taxon>Eukaryota</taxon>
        <taxon>Fungi</taxon>
        <taxon>Fungi incertae sedis</taxon>
        <taxon>Mucoromycota</taxon>
        <taxon>Mortierellomycotina</taxon>
        <taxon>Mortierellomycetes</taxon>
        <taxon>Mortierellales</taxon>
        <taxon>Mortierellaceae</taxon>
        <taxon>Lobosporangium</taxon>
    </lineage>
</organism>
<evidence type="ECO:0000256" key="4">
    <source>
        <dbReference type="ARBA" id="ARBA00010731"/>
    </source>
</evidence>
<evidence type="ECO:0000313" key="17">
    <source>
        <dbReference type="EMBL" id="ORZ05339.1"/>
    </source>
</evidence>
<dbReference type="GO" id="GO:0051301">
    <property type="term" value="P:cell division"/>
    <property type="evidence" value="ECO:0007669"/>
    <property type="project" value="UniProtKB-KW"/>
</dbReference>
<evidence type="ECO:0000256" key="6">
    <source>
        <dbReference type="ARBA" id="ARBA00022454"/>
    </source>
</evidence>
<accession>A0A1Y2GEB6</accession>
<evidence type="ECO:0000256" key="1">
    <source>
        <dbReference type="ARBA" id="ARBA00004123"/>
    </source>
</evidence>
<dbReference type="GO" id="GO:0072686">
    <property type="term" value="C:mitotic spindle"/>
    <property type="evidence" value="ECO:0007669"/>
    <property type="project" value="InterPro"/>
</dbReference>
<evidence type="ECO:0000256" key="5">
    <source>
        <dbReference type="ARBA" id="ARBA00014520"/>
    </source>
</evidence>
<dbReference type="GO" id="GO:0005874">
    <property type="term" value="C:microtubule"/>
    <property type="evidence" value="ECO:0007669"/>
    <property type="project" value="UniProtKB-KW"/>
</dbReference>
<feature type="compositionally biased region" description="Basic and acidic residues" evidence="16">
    <location>
        <begin position="87"/>
        <end position="103"/>
    </location>
</feature>
<feature type="compositionally biased region" description="Polar residues" evidence="16">
    <location>
        <begin position="453"/>
        <end position="463"/>
    </location>
</feature>
<feature type="compositionally biased region" description="Low complexity" evidence="16">
    <location>
        <begin position="524"/>
        <end position="546"/>
    </location>
</feature>